<feature type="compositionally biased region" description="Basic and acidic residues" evidence="2">
    <location>
        <begin position="270"/>
        <end position="280"/>
    </location>
</feature>
<organism evidence="4 5">
    <name type="scientific">Glutinoglossum americanum</name>
    <dbReference type="NCBI Taxonomy" id="1670608"/>
    <lineage>
        <taxon>Eukaryota</taxon>
        <taxon>Fungi</taxon>
        <taxon>Dikarya</taxon>
        <taxon>Ascomycota</taxon>
        <taxon>Pezizomycotina</taxon>
        <taxon>Geoglossomycetes</taxon>
        <taxon>Geoglossales</taxon>
        <taxon>Geoglossaceae</taxon>
        <taxon>Glutinoglossum</taxon>
    </lineage>
</organism>
<dbReference type="Pfam" id="PF04664">
    <property type="entry name" value="OGFr_N"/>
    <property type="match status" value="1"/>
</dbReference>
<evidence type="ECO:0000256" key="1">
    <source>
        <dbReference type="ARBA" id="ARBA00010365"/>
    </source>
</evidence>
<dbReference type="EMBL" id="JAGHQL010000046">
    <property type="protein sequence ID" value="KAH0542806.1"/>
    <property type="molecule type" value="Genomic_DNA"/>
</dbReference>
<comment type="similarity">
    <text evidence="1">Belongs to the opioid growth factor receptor family.</text>
</comment>
<gene>
    <name evidence="4" type="ORF">FGG08_002854</name>
</gene>
<feature type="domain" description="Opioid growth factor receptor (OGFr) conserved" evidence="3">
    <location>
        <begin position="32"/>
        <end position="145"/>
    </location>
</feature>
<dbReference type="Proteomes" id="UP000698800">
    <property type="component" value="Unassembled WGS sequence"/>
</dbReference>
<dbReference type="GO" id="GO:0016020">
    <property type="term" value="C:membrane"/>
    <property type="evidence" value="ECO:0007669"/>
    <property type="project" value="InterPro"/>
</dbReference>
<evidence type="ECO:0000256" key="2">
    <source>
        <dbReference type="SAM" id="MobiDB-lite"/>
    </source>
</evidence>
<protein>
    <recommendedName>
        <fullName evidence="3">Opioid growth factor receptor (OGFr) conserved domain-containing protein</fullName>
    </recommendedName>
</protein>
<dbReference type="OrthoDB" id="9030204at2759"/>
<dbReference type="AlphaFoldDB" id="A0A9P8IAW4"/>
<name>A0A9P8IAW4_9PEZI</name>
<dbReference type="InterPro" id="IPR039574">
    <property type="entry name" value="OGFr"/>
</dbReference>
<accession>A0A9P8IAW4</accession>
<feature type="compositionally biased region" description="Low complexity" evidence="2">
    <location>
        <begin position="244"/>
        <end position="254"/>
    </location>
</feature>
<dbReference type="PANTHER" id="PTHR14015">
    <property type="entry name" value="OPIOID GROWTH FACTOR RECEPTOR OGFR ZETA-TYPE OPIOID RECEPTOR"/>
    <property type="match status" value="1"/>
</dbReference>
<feature type="region of interest" description="Disordered" evidence="2">
    <location>
        <begin position="204"/>
        <end position="280"/>
    </location>
</feature>
<dbReference type="PANTHER" id="PTHR14015:SF2">
    <property type="entry name" value="OPIOID GROWTH FACTOR RECEPTOR (OGFR) CONSERVED DOMAIN-CONTAINING PROTEIN"/>
    <property type="match status" value="1"/>
</dbReference>
<feature type="compositionally biased region" description="Basic and acidic residues" evidence="2">
    <location>
        <begin position="211"/>
        <end position="222"/>
    </location>
</feature>
<evidence type="ECO:0000313" key="5">
    <source>
        <dbReference type="Proteomes" id="UP000698800"/>
    </source>
</evidence>
<evidence type="ECO:0000259" key="3">
    <source>
        <dbReference type="Pfam" id="PF04664"/>
    </source>
</evidence>
<comment type="caution">
    <text evidence="4">The sequence shown here is derived from an EMBL/GenBank/DDBJ whole genome shotgun (WGS) entry which is preliminary data.</text>
</comment>
<dbReference type="GO" id="GO:0140625">
    <property type="term" value="F:opioid growth factor receptor activity"/>
    <property type="evidence" value="ECO:0007669"/>
    <property type="project" value="InterPro"/>
</dbReference>
<reference evidence="4" key="1">
    <citation type="submission" date="2021-03" db="EMBL/GenBank/DDBJ databases">
        <title>Comparative genomics and phylogenomic investigation of the class Geoglossomycetes provide insights into ecological specialization and systematics.</title>
        <authorList>
            <person name="Melie T."/>
            <person name="Pirro S."/>
            <person name="Miller A.N."/>
            <person name="Quandt A."/>
        </authorList>
    </citation>
    <scope>NUCLEOTIDE SEQUENCE</scope>
    <source>
        <strain evidence="4">GBOQ0MN5Z8</strain>
    </source>
</reference>
<evidence type="ECO:0000313" key="4">
    <source>
        <dbReference type="EMBL" id="KAH0542806.1"/>
    </source>
</evidence>
<sequence>MASTIVNFYDPLIKGHDHKGRTLDLILGWPDSRLEASHNYIQVLFPIPEPSPFNRAAPLIDRETFEAFRARPELRARLKKSFHRFINFLGFEFAQTSTDLDPHLEPGDNIVASMGYWFYPVNHNHLRITRVLRCLRILGLENEAEEFFDMLGATAEVYPGKFSKSSMTYWARAALRPLYASPEDGDVDESKGLDFLVEFERKRAKAVPPENKPKGHKERENDFMVNMTKLLEQPASPTPPATPAAPTKRPTPSSKTHQTSPRNQPRKPHLRAEPSGRESM</sequence>
<proteinExistence type="inferred from homology"/>
<dbReference type="InterPro" id="IPR006757">
    <property type="entry name" value="OGF_rcpt"/>
</dbReference>
<keyword evidence="5" id="KW-1185">Reference proteome</keyword>